<sequence length="163" mass="18431">MGDFGSNMDELVDPPPYSHDDSMFMSVKAQSQVQRTNYSWSCKVSSGCLRMDVFWSRGEAIIAKVDIFGSSAQQLVFKNVSVSENSFGLIVPFQPQVISNSHNHVSFETAISFQQCFMAKSPTLIYPKVLFWTIEIVCGQYEPRSYPDVSTRGSFVRPEWKFG</sequence>
<gene>
    <name evidence="2" type="primary">LOC118761970</name>
</gene>
<evidence type="ECO:0000313" key="2">
    <source>
        <dbReference type="RefSeq" id="XP_036356065.1"/>
    </source>
</evidence>
<accession>A0A7E6EM76</accession>
<keyword evidence="1" id="KW-1185">Reference proteome</keyword>
<dbReference type="Proteomes" id="UP000515154">
    <property type="component" value="Unplaced"/>
</dbReference>
<reference evidence="2" key="1">
    <citation type="submission" date="2025-08" db="UniProtKB">
        <authorList>
            <consortium name="RefSeq"/>
        </authorList>
    </citation>
    <scope>IDENTIFICATION</scope>
</reference>
<dbReference type="RefSeq" id="XP_036356065.1">
    <property type="nucleotide sequence ID" value="XM_036500172.1"/>
</dbReference>
<evidence type="ECO:0000313" key="1">
    <source>
        <dbReference type="Proteomes" id="UP000515154"/>
    </source>
</evidence>
<protein>
    <submittedName>
        <fullName evidence="2">Uncharacterized protein LOC118761970</fullName>
    </submittedName>
</protein>
<proteinExistence type="predicted"/>
<name>A0A7E6EM76_9MOLL</name>
<organism evidence="1 2">
    <name type="scientific">Octopus sinensis</name>
    <name type="common">East Asian common octopus</name>
    <dbReference type="NCBI Taxonomy" id="2607531"/>
    <lineage>
        <taxon>Eukaryota</taxon>
        <taxon>Metazoa</taxon>
        <taxon>Spiralia</taxon>
        <taxon>Lophotrochozoa</taxon>
        <taxon>Mollusca</taxon>
        <taxon>Cephalopoda</taxon>
        <taxon>Coleoidea</taxon>
        <taxon>Octopodiformes</taxon>
        <taxon>Octopoda</taxon>
        <taxon>Incirrata</taxon>
        <taxon>Octopodidae</taxon>
        <taxon>Octopus</taxon>
    </lineage>
</organism>
<dbReference type="AlphaFoldDB" id="A0A7E6EM76"/>
<dbReference type="KEGG" id="osn:118761970"/>